<name>A0A158P4U9_TETUR</name>
<reference evidence="3" key="2">
    <citation type="submission" date="2016-04" db="UniProtKB">
        <authorList>
            <consortium name="EnsemblMetazoa"/>
        </authorList>
    </citation>
    <scope>IDENTIFICATION</scope>
</reference>
<keyword evidence="1" id="KW-0472">Membrane</keyword>
<protein>
    <submittedName>
        <fullName evidence="3">Uncharacterized protein</fullName>
    </submittedName>
</protein>
<keyword evidence="2" id="KW-0732">Signal</keyword>
<keyword evidence="4" id="KW-1185">Reference proteome</keyword>
<dbReference type="Proteomes" id="UP000015104">
    <property type="component" value="Unassembled WGS sequence"/>
</dbReference>
<reference evidence="4" key="1">
    <citation type="submission" date="2011-08" db="EMBL/GenBank/DDBJ databases">
        <authorList>
            <person name="Rombauts S."/>
        </authorList>
    </citation>
    <scope>NUCLEOTIDE SEQUENCE</scope>
    <source>
        <strain evidence="4">London</strain>
    </source>
</reference>
<dbReference type="SUPFAM" id="SSF103575">
    <property type="entry name" value="Plexin repeat"/>
    <property type="match status" value="1"/>
</dbReference>
<feature type="chain" id="PRO_5007630006" evidence="2">
    <location>
        <begin position="22"/>
        <end position="695"/>
    </location>
</feature>
<dbReference type="EMBL" id="CAEY01002017">
    <property type="status" value="NOT_ANNOTATED_CDS"/>
    <property type="molecule type" value="Genomic_DNA"/>
</dbReference>
<evidence type="ECO:0000256" key="1">
    <source>
        <dbReference type="SAM" id="Phobius"/>
    </source>
</evidence>
<accession>A0A158P4U9</accession>
<keyword evidence="1" id="KW-1133">Transmembrane helix</keyword>
<organism evidence="3 4">
    <name type="scientific">Tetranychus urticae</name>
    <name type="common">Two-spotted spider mite</name>
    <dbReference type="NCBI Taxonomy" id="32264"/>
    <lineage>
        <taxon>Eukaryota</taxon>
        <taxon>Metazoa</taxon>
        <taxon>Ecdysozoa</taxon>
        <taxon>Arthropoda</taxon>
        <taxon>Chelicerata</taxon>
        <taxon>Arachnida</taxon>
        <taxon>Acari</taxon>
        <taxon>Acariformes</taxon>
        <taxon>Trombidiformes</taxon>
        <taxon>Prostigmata</taxon>
        <taxon>Eleutherengona</taxon>
        <taxon>Raphignathae</taxon>
        <taxon>Tetranychoidea</taxon>
        <taxon>Tetranychidae</taxon>
        <taxon>Tetranychus</taxon>
    </lineage>
</organism>
<evidence type="ECO:0000256" key="2">
    <source>
        <dbReference type="SAM" id="SignalP"/>
    </source>
</evidence>
<feature type="signal peptide" evidence="2">
    <location>
        <begin position="1"/>
        <end position="21"/>
    </location>
</feature>
<sequence>MFIKLLIWIFQFCLLIPKAYSFSTPKHDIAFYYKTHASVFLTNPNHRTTSYGIYVAGQTITIDIPASVDALSNILNWKVVNINKTRLMFVHNKKAQILINQQRINQMNYSGDLSDSIIAFGDNEALHVPTIFNPSLTAPVHKWNYLELLYFDDSNEKVSVKRSLPWLKDDDWKSIREWKMTDYIHFDNKLYLAIHRSISQADSQSVTQEMSIIRLCLDKGIELISSAVEVHFTRPEFNTNQITDLIFVFIFGSWGNETSHYQLHTTQLQPNNTQIYHIYYFRDIVSLFEETVNECASGSDNINSLRYHLRSEVGKCKTISYKSCSTKENIVPSRNVNNLTGEYTFHDLAGLTPSIHKIQFVTLSYPHFKRTILMQKKLLILTSFCEYYSLFTLKQCLKPKQIIWNWRFVSFQGDFYINKHPFGFNYVGKKTYENYFIPIEMCSHLKTCTQCIMYGLYFDCIWSNSMCTRGDQPKNKATLTVDHCFKISKISPLIFNSSLPTILTIEFDQSLNFTASQEQLVIQAGDNHCTNITMNGPFIICSMHLTKSGQFKIDVSLRNDRYADTSIISAVSNDEVHIFVPDSEYDFTFIVIFILFLLMILVIISFILIVHTKCNNEYLNRFKKFSRTRKANRFIGAQSAITRVRSKILSSTMNTLTDSTVTNAPSSKQVSRWSSMRSVPDHLYLSKQLYSSRLK</sequence>
<proteinExistence type="predicted"/>
<evidence type="ECO:0000313" key="4">
    <source>
        <dbReference type="Proteomes" id="UP000015104"/>
    </source>
</evidence>
<keyword evidence="1" id="KW-0812">Transmembrane</keyword>
<evidence type="ECO:0000313" key="3">
    <source>
        <dbReference type="EnsemblMetazoa" id="tetur09g07030.1"/>
    </source>
</evidence>
<dbReference type="AlphaFoldDB" id="A0A158P4U9"/>
<dbReference type="EnsemblMetazoa" id="tetur09g07030.1">
    <property type="protein sequence ID" value="tetur09g07030.1"/>
    <property type="gene ID" value="tetur09g07030"/>
</dbReference>
<feature type="transmembrane region" description="Helical" evidence="1">
    <location>
        <begin position="587"/>
        <end position="610"/>
    </location>
</feature>